<protein>
    <submittedName>
        <fullName evidence="2">Etoposide-induced protein 2.4</fullName>
    </submittedName>
</protein>
<proteinExistence type="predicted"/>
<reference evidence="2" key="1">
    <citation type="submission" date="2022-11" db="UniProtKB">
        <authorList>
            <consortium name="WormBaseParasite"/>
        </authorList>
    </citation>
    <scope>IDENTIFICATION</scope>
</reference>
<accession>A0AC35GNL1</accession>
<evidence type="ECO:0000313" key="1">
    <source>
        <dbReference type="Proteomes" id="UP000887580"/>
    </source>
</evidence>
<organism evidence="1 2">
    <name type="scientific">Panagrolaimus sp. PS1159</name>
    <dbReference type="NCBI Taxonomy" id="55785"/>
    <lineage>
        <taxon>Eukaryota</taxon>
        <taxon>Metazoa</taxon>
        <taxon>Ecdysozoa</taxon>
        <taxon>Nematoda</taxon>
        <taxon>Chromadorea</taxon>
        <taxon>Rhabditida</taxon>
        <taxon>Tylenchina</taxon>
        <taxon>Panagrolaimomorpha</taxon>
        <taxon>Panagrolaimoidea</taxon>
        <taxon>Panagrolaimidae</taxon>
        <taxon>Panagrolaimus</taxon>
    </lineage>
</organism>
<sequence length="462" mass="53205">MNVGQSYGVKEYIWKKEKYQCTAINDSTLYLHFEAFEERLKDSSDFIDSLEDAFVDFTSFIQNPFENDENKEPKVSKFKASQKLHNLNEMQQNFSGSINQSNQQSLLQDSGKKNMGQNQKTMDGEEERTRVFDYVHEFFDGCFTSLKGFPAIFHLDDQILIEHETTPPPEQPQQRLTVLQNRARKEKAKEQQKKIKKDNAEKELPRQKSARLMFLKCVGFNLFPVGVLWLFRLLCANRGNSIFQSMIYFFVRLVCLLAFIIFKCLSILWFGDISKGALNYRTILTGRQQSSSTSTVSASENISDLVYGTFLEIIVLILALIIYAIPCPILPSLCGFVVMSQLNALYCFEYLWLTKSYRTNQRVSKIENHWPYFTGFGAILTLTTTYFDDFMTNGFIFAGLFPFFIVSSYMATPPQDHPKRQSLPIFDVPKIVTEKMFASLVGGRLREGLLLILSLFIKDGNH</sequence>
<dbReference type="Proteomes" id="UP000887580">
    <property type="component" value="Unplaced"/>
</dbReference>
<name>A0AC35GNL1_9BILA</name>
<dbReference type="WBParaSite" id="PS1159_v2.g7121.t3">
    <property type="protein sequence ID" value="PS1159_v2.g7121.t3"/>
    <property type="gene ID" value="PS1159_v2.g7121"/>
</dbReference>
<evidence type="ECO:0000313" key="2">
    <source>
        <dbReference type="WBParaSite" id="PS1159_v2.g7121.t3"/>
    </source>
</evidence>